<comment type="caution">
    <text evidence="4">The sequence shown here is derived from an EMBL/GenBank/DDBJ whole genome shotgun (WGS) entry which is preliminary data.</text>
</comment>
<feature type="domain" description="Ribosomal protein eL8/eL30/eS12/Gadd45" evidence="3">
    <location>
        <begin position="322"/>
        <end position="408"/>
    </location>
</feature>
<dbReference type="GO" id="GO:0035368">
    <property type="term" value="F:selenocysteine insertion sequence binding"/>
    <property type="evidence" value="ECO:0007669"/>
    <property type="project" value="InterPro"/>
</dbReference>
<evidence type="ECO:0000256" key="1">
    <source>
        <dbReference type="SAM" id="Coils"/>
    </source>
</evidence>
<dbReference type="GO" id="GO:1990904">
    <property type="term" value="C:ribonucleoprotein complex"/>
    <property type="evidence" value="ECO:0007669"/>
    <property type="project" value="TreeGrafter"/>
</dbReference>
<feature type="region of interest" description="Disordered" evidence="2">
    <location>
        <begin position="1"/>
        <end position="25"/>
    </location>
</feature>
<dbReference type="InterPro" id="IPR004038">
    <property type="entry name" value="Ribosomal_eL8/eL30/eS12/Gad45"/>
</dbReference>
<keyword evidence="5" id="KW-1185">Reference proteome</keyword>
<dbReference type="STRING" id="543379.A0A232FFK7"/>
<dbReference type="GO" id="GO:0003730">
    <property type="term" value="F:mRNA 3'-UTR binding"/>
    <property type="evidence" value="ECO:0007669"/>
    <property type="project" value="TreeGrafter"/>
</dbReference>
<dbReference type="InterPro" id="IPR029064">
    <property type="entry name" value="Ribosomal_eL30-like_sf"/>
</dbReference>
<feature type="compositionally biased region" description="Basic and acidic residues" evidence="2">
    <location>
        <begin position="8"/>
        <end position="22"/>
    </location>
</feature>
<dbReference type="Pfam" id="PF01248">
    <property type="entry name" value="Ribosomal_L7Ae"/>
    <property type="match status" value="1"/>
</dbReference>
<dbReference type="EMBL" id="NNAY01000323">
    <property type="protein sequence ID" value="OXU29219.1"/>
    <property type="molecule type" value="Genomic_DNA"/>
</dbReference>
<dbReference type="AlphaFoldDB" id="A0A232FFK7"/>
<dbReference type="PANTHER" id="PTHR13284">
    <property type="entry name" value="GH01354P"/>
    <property type="match status" value="1"/>
</dbReference>
<dbReference type="InterPro" id="IPR040051">
    <property type="entry name" value="SECISBP2"/>
</dbReference>
<evidence type="ECO:0000313" key="4">
    <source>
        <dbReference type="EMBL" id="OXU29219.1"/>
    </source>
</evidence>
<sequence length="462" mass="52774">MDEGQQEEAPKAWRETSDEKTSSKQWTPIEVLRHSLYHKVQVKPPARDMKLKMAMHRDLLRHFSRNKDRDAKSRDPTPGFLFCESCLHAGDGKFDFIGLPEPGVTLFLDMFVYPASDHIKDRFNFVQKPRGKVICAKKNVSNAGLIFKREYENHIMDAKISDLVTKIDSPKFKVAEDPKIDFNIARAVSTMSCYDNVHREPPVEMGDGTVLDSRPDVTKKLENVSIHDPYHINDAVPQKTLCMSLIDKTVSLDISANAQNQPGSQLPVVHSGLVDFSRGFREYCTNTINPQLNEALEKFIAELSRLQRNLYNRDNAKGRYRRRFYAGFREIEKRLKLNKVKLALVAPNLDKSKDDDGELDKMVHRFIDSCRRHDVPVLFGLSRRKLGYLTHGKGFVSCIGVANYEALEDKLEEALKKVVEARNEFRILSGQADKTIDMTESLTDDLLLSERVKLLLKTLASH</sequence>
<evidence type="ECO:0000259" key="3">
    <source>
        <dbReference type="Pfam" id="PF01248"/>
    </source>
</evidence>
<dbReference type="Gene3D" id="3.30.1330.30">
    <property type="match status" value="1"/>
</dbReference>
<organism evidence="4 5">
    <name type="scientific">Trichomalopsis sarcophagae</name>
    <dbReference type="NCBI Taxonomy" id="543379"/>
    <lineage>
        <taxon>Eukaryota</taxon>
        <taxon>Metazoa</taxon>
        <taxon>Ecdysozoa</taxon>
        <taxon>Arthropoda</taxon>
        <taxon>Hexapoda</taxon>
        <taxon>Insecta</taxon>
        <taxon>Pterygota</taxon>
        <taxon>Neoptera</taxon>
        <taxon>Endopterygota</taxon>
        <taxon>Hymenoptera</taxon>
        <taxon>Apocrita</taxon>
        <taxon>Proctotrupomorpha</taxon>
        <taxon>Chalcidoidea</taxon>
        <taxon>Pteromalidae</taxon>
        <taxon>Pteromalinae</taxon>
        <taxon>Trichomalopsis</taxon>
    </lineage>
</organism>
<dbReference type="PANTHER" id="PTHR13284:SF4">
    <property type="entry name" value="C2H2-TYPE DOMAIN-CONTAINING PROTEIN"/>
    <property type="match status" value="1"/>
</dbReference>
<evidence type="ECO:0000313" key="5">
    <source>
        <dbReference type="Proteomes" id="UP000215335"/>
    </source>
</evidence>
<dbReference type="SUPFAM" id="SSF55315">
    <property type="entry name" value="L30e-like"/>
    <property type="match status" value="1"/>
</dbReference>
<evidence type="ECO:0000256" key="2">
    <source>
        <dbReference type="SAM" id="MobiDB-lite"/>
    </source>
</evidence>
<name>A0A232FFK7_9HYME</name>
<reference evidence="4 5" key="1">
    <citation type="journal article" date="2017" name="Curr. Biol.">
        <title>The Evolution of Venom by Co-option of Single-Copy Genes.</title>
        <authorList>
            <person name="Martinson E.O."/>
            <person name="Mrinalini"/>
            <person name="Kelkar Y.D."/>
            <person name="Chang C.H."/>
            <person name="Werren J.H."/>
        </authorList>
    </citation>
    <scope>NUCLEOTIDE SEQUENCE [LARGE SCALE GENOMIC DNA]</scope>
    <source>
        <strain evidence="4 5">Alberta</strain>
        <tissue evidence="4">Whole body</tissue>
    </source>
</reference>
<dbReference type="OrthoDB" id="7700132at2759"/>
<keyword evidence="1" id="KW-0175">Coiled coil</keyword>
<gene>
    <name evidence="4" type="ORF">TSAR_001270</name>
</gene>
<dbReference type="Proteomes" id="UP000215335">
    <property type="component" value="Unassembled WGS sequence"/>
</dbReference>
<accession>A0A232FFK7</accession>
<dbReference type="GO" id="GO:0043021">
    <property type="term" value="F:ribonucleoprotein complex binding"/>
    <property type="evidence" value="ECO:0007669"/>
    <property type="project" value="TreeGrafter"/>
</dbReference>
<dbReference type="GO" id="GO:0005739">
    <property type="term" value="C:mitochondrion"/>
    <property type="evidence" value="ECO:0007669"/>
    <property type="project" value="TreeGrafter"/>
</dbReference>
<feature type="coiled-coil region" evidence="1">
    <location>
        <begin position="401"/>
        <end position="431"/>
    </location>
</feature>
<proteinExistence type="predicted"/>
<protein>
    <recommendedName>
        <fullName evidence="3">Ribosomal protein eL8/eL30/eS12/Gadd45 domain-containing protein</fullName>
    </recommendedName>
</protein>